<evidence type="ECO:0000313" key="1">
    <source>
        <dbReference type="EMBL" id="SPD75805.1"/>
    </source>
</evidence>
<reference evidence="1" key="1">
    <citation type="submission" date="2018-01" db="EMBL/GenBank/DDBJ databases">
        <authorList>
            <person name="Regsiter A."/>
            <person name="William W."/>
        </authorList>
    </citation>
    <scope>NUCLEOTIDE SEQUENCE</scope>
    <source>
        <strain evidence="1">TRIP AH-1</strain>
    </source>
</reference>
<accession>A0A445N279</accession>
<organism evidence="1">
    <name type="scientific">uncultured Desulfobacterium sp</name>
    <dbReference type="NCBI Taxonomy" id="201089"/>
    <lineage>
        <taxon>Bacteria</taxon>
        <taxon>Pseudomonadati</taxon>
        <taxon>Thermodesulfobacteriota</taxon>
        <taxon>Desulfobacteria</taxon>
        <taxon>Desulfobacterales</taxon>
        <taxon>Desulfobacteriaceae</taxon>
        <taxon>Desulfobacterium</taxon>
        <taxon>environmental samples</taxon>
    </lineage>
</organism>
<name>A0A445N279_9BACT</name>
<sequence length="158" mass="16315">MSFTTFSDMDPSISLPPAETGCAAPIFVPGAMAARCPATVIITPAEAAPAPLGDTYTITGTGELRISLTIVRMEDPSPPGVSRRITAMAAPVVFASASPLVTYEAVAGLIAPSTSMIRAPPLVAANEGVEEIGLTLRITKVSNEQKTVSNLTIFDLQA</sequence>
<gene>
    <name evidence="1" type="ORF">PITCH_A760015</name>
</gene>
<proteinExistence type="predicted"/>
<protein>
    <submittedName>
        <fullName evidence="1">Uncharacterized protein</fullName>
    </submittedName>
</protein>
<dbReference type="AlphaFoldDB" id="A0A445N279"/>
<dbReference type="EMBL" id="OJIN01000221">
    <property type="protein sequence ID" value="SPD75805.1"/>
    <property type="molecule type" value="Genomic_DNA"/>
</dbReference>